<dbReference type="SUPFAM" id="SSF52540">
    <property type="entry name" value="P-loop containing nucleoside triphosphate hydrolases"/>
    <property type="match status" value="1"/>
</dbReference>
<dbReference type="GO" id="GO:0005525">
    <property type="term" value="F:GTP binding"/>
    <property type="evidence" value="ECO:0007669"/>
    <property type="project" value="UniProtKB-KW"/>
</dbReference>
<reference evidence="6 7" key="2">
    <citation type="journal article" date="2020" name="Int. J. Syst. Evol. Microbiol.">
        <title>Sulfuracidifex tepidarius gen. nov., sp. nov. and transfer of Sulfolobus metallicus Huber and Stetter 1992 to the genus Sulfuracidifex as Sulfuracidifex metallicus comb. nov.</title>
        <authorList>
            <person name="Itoh T."/>
            <person name="Miura T."/>
            <person name="Sakai H.D."/>
            <person name="Kato S."/>
            <person name="Ohkuma M."/>
            <person name="Takashina T."/>
        </authorList>
    </citation>
    <scope>NUCLEOTIDE SEQUENCE</scope>
    <source>
        <strain evidence="5 7">IC-006</strain>
        <strain evidence="6">IC-007</strain>
    </source>
</reference>
<accession>A0A510E2K0</accession>
<accession>A0A510DTL9</accession>
<dbReference type="NCBIfam" id="NF010340">
    <property type="entry name" value="PRK13768.1-2"/>
    <property type="match status" value="1"/>
</dbReference>
<dbReference type="Gene3D" id="3.40.50.300">
    <property type="entry name" value="P-loop containing nucleotide triphosphate hydrolases"/>
    <property type="match status" value="1"/>
</dbReference>
<dbReference type="KEGG" id="step:IC006_0860"/>
<gene>
    <name evidence="5" type="ORF">IC006_0860</name>
    <name evidence="6" type="ORF">IC007_0827</name>
</gene>
<dbReference type="STRING" id="1294262.GCA_001316085_01565"/>
<dbReference type="EMBL" id="AP018930">
    <property type="protein sequence ID" value="BBG26320.1"/>
    <property type="molecule type" value="Genomic_DNA"/>
</dbReference>
<comment type="similarity">
    <text evidence="1">Belongs to the GPN-loop GTPase family.</text>
</comment>
<dbReference type="PANTHER" id="PTHR21231">
    <property type="entry name" value="XPA-BINDING PROTEIN 1-RELATED"/>
    <property type="match status" value="1"/>
</dbReference>
<proteinExistence type="inferred from homology"/>
<keyword evidence="3" id="KW-0378">Hydrolase</keyword>
<dbReference type="GO" id="GO:0003924">
    <property type="term" value="F:GTPase activity"/>
    <property type="evidence" value="ECO:0007669"/>
    <property type="project" value="TreeGrafter"/>
</dbReference>
<organism evidence="6 8">
    <name type="scientific">Sulfuracidifex tepidarius</name>
    <dbReference type="NCBI Taxonomy" id="1294262"/>
    <lineage>
        <taxon>Archaea</taxon>
        <taxon>Thermoproteota</taxon>
        <taxon>Thermoprotei</taxon>
        <taxon>Sulfolobales</taxon>
        <taxon>Sulfolobaceae</taxon>
        <taxon>Sulfuracidifex</taxon>
    </lineage>
</organism>
<protein>
    <submittedName>
        <fullName evidence="6">GPN-loop GTPase</fullName>
    </submittedName>
</protein>
<keyword evidence="7" id="KW-1185">Reference proteome</keyword>
<dbReference type="InterPro" id="IPR027417">
    <property type="entry name" value="P-loop_NTPase"/>
</dbReference>
<dbReference type="Pfam" id="PF03029">
    <property type="entry name" value="ATP_bind_1"/>
    <property type="match status" value="1"/>
</dbReference>
<dbReference type="Proteomes" id="UP000322983">
    <property type="component" value="Chromosome"/>
</dbReference>
<dbReference type="PANTHER" id="PTHR21231:SF8">
    <property type="entry name" value="GPN-LOOP GTPASE 1"/>
    <property type="match status" value="1"/>
</dbReference>
<keyword evidence="2" id="KW-0547">Nucleotide-binding</keyword>
<dbReference type="GeneID" id="41717229"/>
<evidence type="ECO:0000256" key="2">
    <source>
        <dbReference type="ARBA" id="ARBA00022741"/>
    </source>
</evidence>
<evidence type="ECO:0000256" key="4">
    <source>
        <dbReference type="ARBA" id="ARBA00023134"/>
    </source>
</evidence>
<dbReference type="EMBL" id="AP018929">
    <property type="protein sequence ID" value="BBG23573.1"/>
    <property type="molecule type" value="Genomic_DNA"/>
</dbReference>
<dbReference type="NCBIfam" id="NF010342">
    <property type="entry name" value="PRK13768.1-5"/>
    <property type="match status" value="1"/>
</dbReference>
<evidence type="ECO:0000313" key="5">
    <source>
        <dbReference type="EMBL" id="BBG23573.1"/>
    </source>
</evidence>
<dbReference type="InterPro" id="IPR004130">
    <property type="entry name" value="Gpn"/>
</dbReference>
<keyword evidence="4" id="KW-0342">GTP-binding</keyword>
<reference evidence="8" key="1">
    <citation type="submission" date="2018-09" db="EMBL/GenBank/DDBJ databases">
        <title>Complete Genome Sequencing of Sulfolobus sp. JCM 16834.</title>
        <authorList>
            <person name="Kato S."/>
            <person name="Itoh T."/>
            <person name="Ohkuma M."/>
        </authorList>
    </citation>
    <scope>NUCLEOTIDE SEQUENCE [LARGE SCALE GENOMIC DNA]</scope>
    <source>
        <strain evidence="8">IC-007</strain>
    </source>
</reference>
<dbReference type="Proteomes" id="UP000325030">
    <property type="component" value="Chromosome"/>
</dbReference>
<evidence type="ECO:0000256" key="1">
    <source>
        <dbReference type="ARBA" id="ARBA00005290"/>
    </source>
</evidence>
<evidence type="ECO:0000313" key="8">
    <source>
        <dbReference type="Proteomes" id="UP000325030"/>
    </source>
</evidence>
<evidence type="ECO:0000313" key="7">
    <source>
        <dbReference type="Proteomes" id="UP000322983"/>
    </source>
</evidence>
<dbReference type="AlphaFoldDB" id="A0A510E2K0"/>
<sequence length="254" mass="28081">MYFVFFVGTAGSGKTTLVKTFNDYLNDMQMDSAIINLDPAVESLPYTPSLDVRDYVDAYEVMEKFGLGPNSSLIAASDLILTKASEIKEDVDQIESNYVLVDTPGQIELFAYRETGRMLSSLIAGDNKKAMAFLIDSFIAKEARSYVSMLLLSSSVKFRMDMPTVNLLSKVDLLTEKELQEILTWSNGEELVDSLGTIDEYSYELVKSLVESLSAPPTPVSSTSNLGIDNFYAEIQRIFAGGEDFLTEEGNPTL</sequence>
<evidence type="ECO:0000256" key="3">
    <source>
        <dbReference type="ARBA" id="ARBA00022801"/>
    </source>
</evidence>
<evidence type="ECO:0000313" key="6">
    <source>
        <dbReference type="EMBL" id="BBG26320.1"/>
    </source>
</evidence>
<dbReference type="RefSeq" id="WP_054845873.1">
    <property type="nucleotide sequence ID" value="NZ_AP018929.1"/>
</dbReference>
<dbReference type="OrthoDB" id="31092at2157"/>
<name>A0A510E2K0_9CREN</name>